<evidence type="ECO:0000256" key="2">
    <source>
        <dbReference type="ARBA" id="ARBA00022679"/>
    </source>
</evidence>
<proteinExistence type="inferred from homology"/>
<dbReference type="RefSeq" id="WP_425344650.1">
    <property type="nucleotide sequence ID" value="NZ_JBGUBD010000003.1"/>
</dbReference>
<comment type="similarity">
    <text evidence="3">Belongs to the glycosyl hydrolase 130 family.</text>
</comment>
<evidence type="ECO:0000256" key="1">
    <source>
        <dbReference type="ARBA" id="ARBA00022676"/>
    </source>
</evidence>
<keyword evidence="2" id="KW-0808">Transferase</keyword>
<keyword evidence="5" id="KW-1185">Reference proteome</keyword>
<reference evidence="4 5" key="1">
    <citation type="submission" date="2024-08" db="EMBL/GenBank/DDBJ databases">
        <title>Whole-genome sequencing of halo(alkali)philic microorganisms from hypersaline lakes.</title>
        <authorList>
            <person name="Sorokin D.Y."/>
            <person name="Merkel A.Y."/>
            <person name="Messina E."/>
            <person name="Yakimov M."/>
        </authorList>
    </citation>
    <scope>NUCLEOTIDE SEQUENCE [LARGE SCALE GENOMIC DNA]</scope>
    <source>
        <strain evidence="4 5">AB-hyl4</strain>
    </source>
</reference>
<comment type="caution">
    <text evidence="4">The sequence shown here is derived from an EMBL/GenBank/DDBJ whole genome shotgun (WGS) entry which is preliminary data.</text>
</comment>
<dbReference type="Gene3D" id="2.115.10.20">
    <property type="entry name" value="Glycosyl hydrolase domain, family 43"/>
    <property type="match status" value="1"/>
</dbReference>
<dbReference type="InterPro" id="IPR023296">
    <property type="entry name" value="Glyco_hydro_beta-prop_sf"/>
</dbReference>
<dbReference type="Proteomes" id="UP001575105">
    <property type="component" value="Unassembled WGS sequence"/>
</dbReference>
<gene>
    <name evidence="4" type="ORF">ACERK3_05380</name>
</gene>
<evidence type="ECO:0000313" key="4">
    <source>
        <dbReference type="EMBL" id="MFA9477724.1"/>
    </source>
</evidence>
<dbReference type="Pfam" id="PF04041">
    <property type="entry name" value="Glyco_hydro_130"/>
    <property type="match status" value="1"/>
</dbReference>
<dbReference type="PANTHER" id="PTHR34106">
    <property type="entry name" value="GLYCOSIDASE"/>
    <property type="match status" value="1"/>
</dbReference>
<dbReference type="CDD" id="cd18613">
    <property type="entry name" value="GH130"/>
    <property type="match status" value="1"/>
</dbReference>
<accession>A0ABV4U2A2</accession>
<dbReference type="GO" id="GO:0016787">
    <property type="term" value="F:hydrolase activity"/>
    <property type="evidence" value="ECO:0007669"/>
    <property type="project" value="UniProtKB-KW"/>
</dbReference>
<evidence type="ECO:0000313" key="5">
    <source>
        <dbReference type="Proteomes" id="UP001575105"/>
    </source>
</evidence>
<dbReference type="PANTHER" id="PTHR34106:SF4">
    <property type="entry name" value="BLL5143 PROTEIN"/>
    <property type="match status" value="1"/>
</dbReference>
<dbReference type="EMBL" id="JBGUBD010000003">
    <property type="protein sequence ID" value="MFA9477724.1"/>
    <property type="molecule type" value="Genomic_DNA"/>
</dbReference>
<sequence length="514" mass="58457">MQTATKLKVSRLPEKFISDDRRVITRYFDVGGEKRVRAVIKRVLRLDEAEVESLLKRVLDHFNARHRKVEATFQQHFDVVRAHVPEPDSLSRTRKLLIGSYFTMEYSVESAALFNPSMVLHPDQSNLAPGECRLLMSLRATGEGHISSIVFRTGVIDDHSHINFNEPSRFAARLTVRQDRAYEKKLFRLKLIEMAAYNDTARQVLERLGDTFNYDQLDHAVDDVRQNHSNPSAFNETAENMLWLARSNYHLSVPEGTDPSEVVIFPSSDNESKGIEDVRLTRFVDDDGTVTYFGTYTAYNGFRILPQMLQTHDFQDIDIHTLNGQYVQNKGMALFPRKINGRYHMISRLDGENMFLMRSDNVYFWNEAEKLQTPRYPWEFVQIGNCGAPIETEAGWLMLTHGVGPMRQYCIGVSLLDLDDPAKVIGHLEDPLLVPDESERDGYVPNVVYSCGAVIHQDMLIIPYAMSDRATSFATVNVNELVQALLSNGKLEAEDKVNAKTKAKGKAKGPLLPQ</sequence>
<name>A0ABV4U2A2_9BACT</name>
<keyword evidence="1" id="KW-0328">Glycosyltransferase</keyword>
<organism evidence="4 5">
    <name type="scientific">Natronomicrosphaera hydrolytica</name>
    <dbReference type="NCBI Taxonomy" id="3242702"/>
    <lineage>
        <taxon>Bacteria</taxon>
        <taxon>Pseudomonadati</taxon>
        <taxon>Planctomycetota</taxon>
        <taxon>Phycisphaerae</taxon>
        <taxon>Phycisphaerales</taxon>
        <taxon>Phycisphaeraceae</taxon>
        <taxon>Natronomicrosphaera</taxon>
    </lineage>
</organism>
<protein>
    <submittedName>
        <fullName evidence="4">Glycoside hydrolase family 130 protein</fullName>
    </submittedName>
</protein>
<dbReference type="SUPFAM" id="SSF75005">
    <property type="entry name" value="Arabinanase/levansucrase/invertase"/>
    <property type="match status" value="1"/>
</dbReference>
<dbReference type="InterPro" id="IPR007184">
    <property type="entry name" value="Mannoside_phosphorylase"/>
</dbReference>
<keyword evidence="4" id="KW-0378">Hydrolase</keyword>
<evidence type="ECO:0000256" key="3">
    <source>
        <dbReference type="ARBA" id="ARBA00024356"/>
    </source>
</evidence>